<protein>
    <recommendedName>
        <fullName evidence="3">NodB homology domain-containing protein</fullName>
    </recommendedName>
</protein>
<keyword evidence="5" id="KW-1185">Reference proteome</keyword>
<evidence type="ECO:0000313" key="4">
    <source>
        <dbReference type="EMBL" id="KTD83739.1"/>
    </source>
</evidence>
<feature type="domain" description="NodB homology" evidence="3">
    <location>
        <begin position="144"/>
        <end position="394"/>
    </location>
</feature>
<dbReference type="GO" id="GO:0016810">
    <property type="term" value="F:hydrolase activity, acting on carbon-nitrogen (but not peptide) bonds"/>
    <property type="evidence" value="ECO:0007669"/>
    <property type="project" value="InterPro"/>
</dbReference>
<dbReference type="Gene3D" id="3.20.20.370">
    <property type="entry name" value="Glycoside hydrolase/deacetylase"/>
    <property type="match status" value="1"/>
</dbReference>
<organism evidence="4 5">
    <name type="scientific">Paenibacillus etheri</name>
    <dbReference type="NCBI Taxonomy" id="1306852"/>
    <lineage>
        <taxon>Bacteria</taxon>
        <taxon>Bacillati</taxon>
        <taxon>Bacillota</taxon>
        <taxon>Bacilli</taxon>
        <taxon>Bacillales</taxon>
        <taxon>Paenibacillaceae</taxon>
        <taxon>Paenibacillus</taxon>
    </lineage>
</organism>
<dbReference type="Pfam" id="PF01522">
    <property type="entry name" value="Polysacc_deac_1"/>
    <property type="match status" value="1"/>
</dbReference>
<comment type="subcellular location">
    <subcellularLocation>
        <location evidence="1">Secreted</location>
    </subcellularLocation>
</comment>
<dbReference type="EMBL" id="LCZJ02000043">
    <property type="protein sequence ID" value="KTD83739.1"/>
    <property type="molecule type" value="Genomic_DNA"/>
</dbReference>
<accession>A0A0W1AQY6</accession>
<evidence type="ECO:0000256" key="1">
    <source>
        <dbReference type="ARBA" id="ARBA00004613"/>
    </source>
</evidence>
<evidence type="ECO:0000259" key="3">
    <source>
        <dbReference type="PROSITE" id="PS51677"/>
    </source>
</evidence>
<dbReference type="InterPro" id="IPR051398">
    <property type="entry name" value="Polysacch_Deacetylase"/>
</dbReference>
<name>A0A0W1AQY6_9BACL</name>
<dbReference type="SUPFAM" id="SSF88713">
    <property type="entry name" value="Glycoside hydrolase/deacetylase"/>
    <property type="match status" value="1"/>
</dbReference>
<dbReference type="OrthoDB" id="9778320at2"/>
<dbReference type="PANTHER" id="PTHR34216:SF3">
    <property type="entry name" value="POLY-BETA-1,6-N-ACETYL-D-GLUCOSAMINE N-DEACETYLASE"/>
    <property type="match status" value="1"/>
</dbReference>
<proteinExistence type="predicted"/>
<dbReference type="InterPro" id="IPR011330">
    <property type="entry name" value="Glyco_hydro/deAcase_b/a-brl"/>
</dbReference>
<reference evidence="4 5" key="1">
    <citation type="journal article" date="2015" name="Int. Biodeterior. Biodegradation">
        <title>Physiological and genetic screening methods for the isolation of methyl tert-butyl ether-degrading bacteria for bioremediation purposes.</title>
        <authorList>
            <person name="Guisado I.M."/>
            <person name="Purswani J."/>
            <person name="Gonzalez Lopez J."/>
            <person name="Pozo C."/>
        </authorList>
    </citation>
    <scope>NUCLEOTIDE SEQUENCE [LARGE SCALE GENOMIC DNA]</scope>
    <source>
        <strain evidence="4 5">SH7</strain>
    </source>
</reference>
<dbReference type="Proteomes" id="UP000054709">
    <property type="component" value="Unassembled WGS sequence"/>
</dbReference>
<keyword evidence="2" id="KW-0732">Signal</keyword>
<dbReference type="GO" id="GO:0005576">
    <property type="term" value="C:extracellular region"/>
    <property type="evidence" value="ECO:0007669"/>
    <property type="project" value="UniProtKB-SubCell"/>
</dbReference>
<dbReference type="InterPro" id="IPR002509">
    <property type="entry name" value="NODB_dom"/>
</dbReference>
<dbReference type="RefSeq" id="WP_060626575.1">
    <property type="nucleotide sequence ID" value="NZ_LCZJ02000043.1"/>
</dbReference>
<dbReference type="PROSITE" id="PS51677">
    <property type="entry name" value="NODB"/>
    <property type="match status" value="1"/>
</dbReference>
<dbReference type="AlphaFoldDB" id="A0A0W1AQY6"/>
<dbReference type="GO" id="GO:0005975">
    <property type="term" value="P:carbohydrate metabolic process"/>
    <property type="evidence" value="ECO:0007669"/>
    <property type="project" value="InterPro"/>
</dbReference>
<comment type="caution">
    <text evidence="4">The sequence shown here is derived from an EMBL/GenBank/DDBJ whole genome shotgun (WGS) entry which is preliminary data.</text>
</comment>
<sequence>MHTKKYMILLVIVLLISLAVIFNNRRESSAVTINVNGQIIKTVATYRGSPDELMIPKAAAEQALNMHIGWQKQGPFPKGIYYRDHVVVLMYHHLSEKPMPQFPWILSADRFDDQMNLLKQEGFHVITMEQYREFMLNGGTVPDNAVLLTFDDGYESFYELAFPILKKYGYTAVNFVIVSTIDHPDPNSVPKLNWEQMREMKRDGMGFYSHTYDLHHYGIVDAEGGERPAVSALLYIDDENRNEMNTEYYSRVTRDLAKAEQRLKEELGNTDSAIAFPYGSYNDRLLSACDSLGISLTFKIEDGINARMDRNASRINGGSQILSAIQTLEQIKHIESPMELTLNNQRVALIGSAPEMREGTLMVPFIQLCKDLHIDLNYDQKSRIVKLTHTTGGT</sequence>
<gene>
    <name evidence="4" type="ORF">UQ64_01385</name>
</gene>
<evidence type="ECO:0000256" key="2">
    <source>
        <dbReference type="ARBA" id="ARBA00022729"/>
    </source>
</evidence>
<evidence type="ECO:0000313" key="5">
    <source>
        <dbReference type="Proteomes" id="UP000054709"/>
    </source>
</evidence>
<dbReference type="PANTHER" id="PTHR34216">
    <property type="match status" value="1"/>
</dbReference>